<dbReference type="SUPFAM" id="SSF46785">
    <property type="entry name" value="Winged helix' DNA-binding domain"/>
    <property type="match status" value="1"/>
</dbReference>
<dbReference type="SUPFAM" id="SSF50249">
    <property type="entry name" value="Nucleic acid-binding proteins"/>
    <property type="match status" value="1"/>
</dbReference>
<dbReference type="GO" id="GO:0005662">
    <property type="term" value="C:DNA replication factor A complex"/>
    <property type="evidence" value="ECO:0007669"/>
    <property type="project" value="TreeGrafter"/>
</dbReference>
<evidence type="ECO:0000313" key="8">
    <source>
        <dbReference type="EMBL" id="CAE0418953.1"/>
    </source>
</evidence>
<evidence type="ECO:0000256" key="3">
    <source>
        <dbReference type="ARBA" id="ARBA00022705"/>
    </source>
</evidence>
<feature type="region of interest" description="Disordered" evidence="6">
    <location>
        <begin position="12"/>
        <end position="35"/>
    </location>
</feature>
<dbReference type="Gene3D" id="2.40.50.140">
    <property type="entry name" value="Nucleic acid-binding proteins"/>
    <property type="match status" value="1"/>
</dbReference>
<dbReference type="InterPro" id="IPR014646">
    <property type="entry name" value="Rfa2/RPA32"/>
</dbReference>
<dbReference type="InterPro" id="IPR036390">
    <property type="entry name" value="WH_DNA-bd_sf"/>
</dbReference>
<comment type="subcellular location">
    <subcellularLocation>
        <location evidence="1">Nucleus</location>
    </subcellularLocation>
</comment>
<dbReference type="InterPro" id="IPR040260">
    <property type="entry name" value="RFA2-like"/>
</dbReference>
<keyword evidence="5" id="KW-0539">Nucleus</keyword>
<gene>
    <name evidence="8" type="ORF">ACOF00016_LOCUS15818</name>
</gene>
<organism evidence="8">
    <name type="scientific">Amphora coffeiformis</name>
    <dbReference type="NCBI Taxonomy" id="265554"/>
    <lineage>
        <taxon>Eukaryota</taxon>
        <taxon>Sar</taxon>
        <taxon>Stramenopiles</taxon>
        <taxon>Ochrophyta</taxon>
        <taxon>Bacillariophyta</taxon>
        <taxon>Bacillariophyceae</taxon>
        <taxon>Bacillariophycidae</taxon>
        <taxon>Thalassiophysales</taxon>
        <taxon>Catenulaceae</taxon>
        <taxon>Amphora</taxon>
    </lineage>
</organism>
<dbReference type="InterPro" id="IPR036388">
    <property type="entry name" value="WH-like_DNA-bd_sf"/>
</dbReference>
<evidence type="ECO:0000259" key="7">
    <source>
        <dbReference type="Pfam" id="PF08784"/>
    </source>
</evidence>
<dbReference type="Gene3D" id="1.10.10.10">
    <property type="entry name" value="Winged helix-like DNA-binding domain superfamily/Winged helix DNA-binding domain"/>
    <property type="match status" value="1"/>
</dbReference>
<sequence>MNFGMDYQGDAGGGGFAAGSQPGSGGRNSTRRSPDEQTVLPVTIAMMLTSQTVDERPQLQDGRFLHRVRFVAAVRNFEDMSTNILYEVEDGTGMIEVQQWLDDQKENAKTAEMRELTKKEHVYLKITGQLKDYNGKKKVVADGIRPLTTGNELAHHMLEVVYVEQKQKEKQQQPAFTAGFGQPAAVGRPLQPTAHGQGDTLREQILAMIKGNTTDQGLSLDVCIKAMSSSADPSEIRNMFDILSQEGIIYSTVDENHFQCAF</sequence>
<evidence type="ECO:0000256" key="4">
    <source>
        <dbReference type="ARBA" id="ARBA00023125"/>
    </source>
</evidence>
<accession>A0A7S3LCE0</accession>
<dbReference type="AlphaFoldDB" id="A0A7S3LCE0"/>
<evidence type="ECO:0000256" key="6">
    <source>
        <dbReference type="SAM" id="MobiDB-lite"/>
    </source>
</evidence>
<dbReference type="EMBL" id="HBIM01021143">
    <property type="protein sequence ID" value="CAE0418953.1"/>
    <property type="molecule type" value="Transcribed_RNA"/>
</dbReference>
<keyword evidence="4" id="KW-0238">DNA-binding</keyword>
<proteinExistence type="inferred from homology"/>
<dbReference type="GO" id="GO:0003697">
    <property type="term" value="F:single-stranded DNA binding"/>
    <property type="evidence" value="ECO:0007669"/>
    <property type="project" value="TreeGrafter"/>
</dbReference>
<dbReference type="GO" id="GO:0035861">
    <property type="term" value="C:site of double-strand break"/>
    <property type="evidence" value="ECO:0007669"/>
    <property type="project" value="TreeGrafter"/>
</dbReference>
<protein>
    <recommendedName>
        <fullName evidence="7">Replication protein A C-terminal domain-containing protein</fullName>
    </recommendedName>
</protein>
<dbReference type="InterPro" id="IPR012340">
    <property type="entry name" value="NA-bd_OB-fold"/>
</dbReference>
<dbReference type="GO" id="GO:0000724">
    <property type="term" value="P:double-strand break repair via homologous recombination"/>
    <property type="evidence" value="ECO:0007669"/>
    <property type="project" value="TreeGrafter"/>
</dbReference>
<dbReference type="PANTHER" id="PTHR13989">
    <property type="entry name" value="REPLICATION PROTEIN A-RELATED"/>
    <property type="match status" value="1"/>
</dbReference>
<dbReference type="GO" id="GO:0006289">
    <property type="term" value="P:nucleotide-excision repair"/>
    <property type="evidence" value="ECO:0007669"/>
    <property type="project" value="TreeGrafter"/>
</dbReference>
<keyword evidence="3" id="KW-0235">DNA replication</keyword>
<feature type="domain" description="Replication protein A C-terminal" evidence="7">
    <location>
        <begin position="177"/>
        <end position="256"/>
    </location>
</feature>
<feature type="compositionally biased region" description="Gly residues" evidence="6">
    <location>
        <begin position="12"/>
        <end position="26"/>
    </location>
</feature>
<dbReference type="PANTHER" id="PTHR13989:SF16">
    <property type="entry name" value="REPLICATION PROTEIN A2"/>
    <property type="match status" value="1"/>
</dbReference>
<dbReference type="InterPro" id="IPR014892">
    <property type="entry name" value="RPA_C"/>
</dbReference>
<evidence type="ECO:0000256" key="1">
    <source>
        <dbReference type="ARBA" id="ARBA00004123"/>
    </source>
</evidence>
<dbReference type="CDD" id="cd04478">
    <property type="entry name" value="RPA2_DBD_D"/>
    <property type="match status" value="1"/>
</dbReference>
<dbReference type="GO" id="GO:0006260">
    <property type="term" value="P:DNA replication"/>
    <property type="evidence" value="ECO:0007669"/>
    <property type="project" value="UniProtKB-KW"/>
</dbReference>
<dbReference type="PIRSF" id="PIRSF036949">
    <property type="entry name" value="RPA32"/>
    <property type="match status" value="1"/>
</dbReference>
<evidence type="ECO:0000256" key="5">
    <source>
        <dbReference type="ARBA" id="ARBA00023242"/>
    </source>
</evidence>
<dbReference type="Pfam" id="PF08784">
    <property type="entry name" value="RPA_C"/>
    <property type="match status" value="1"/>
</dbReference>
<reference evidence="8" key="1">
    <citation type="submission" date="2021-01" db="EMBL/GenBank/DDBJ databases">
        <authorList>
            <person name="Corre E."/>
            <person name="Pelletier E."/>
            <person name="Niang G."/>
            <person name="Scheremetjew M."/>
            <person name="Finn R."/>
            <person name="Kale V."/>
            <person name="Holt S."/>
            <person name="Cochrane G."/>
            <person name="Meng A."/>
            <person name="Brown T."/>
            <person name="Cohen L."/>
        </authorList>
    </citation>
    <scope>NUCLEOTIDE SEQUENCE</scope>
    <source>
        <strain evidence="8">CCMP127</strain>
    </source>
</reference>
<comment type="similarity">
    <text evidence="2">Belongs to the replication factor A protein 2 family.</text>
</comment>
<evidence type="ECO:0000256" key="2">
    <source>
        <dbReference type="ARBA" id="ARBA00007815"/>
    </source>
</evidence>
<name>A0A7S3LCE0_9STRA</name>
<dbReference type="GO" id="GO:0000781">
    <property type="term" value="C:chromosome, telomeric region"/>
    <property type="evidence" value="ECO:0007669"/>
    <property type="project" value="TreeGrafter"/>
</dbReference>